<evidence type="ECO:0000313" key="4">
    <source>
        <dbReference type="EMBL" id="KRX01801.1"/>
    </source>
</evidence>
<evidence type="ECO:0000256" key="1">
    <source>
        <dbReference type="SAM" id="Coils"/>
    </source>
</evidence>
<dbReference type="InterPro" id="IPR000014">
    <property type="entry name" value="PAS"/>
</dbReference>
<dbReference type="InterPro" id="IPR057352">
    <property type="entry name" value="TPR_TmcB/C"/>
</dbReference>
<feature type="transmembrane region" description="Helical" evidence="2">
    <location>
        <begin position="188"/>
        <end position="212"/>
    </location>
</feature>
<evidence type="ECO:0000313" key="5">
    <source>
        <dbReference type="Proteomes" id="UP000054937"/>
    </source>
</evidence>
<feature type="transmembrane region" description="Helical" evidence="2">
    <location>
        <begin position="256"/>
        <end position="275"/>
    </location>
</feature>
<keyword evidence="5" id="KW-1185">Reference proteome</keyword>
<protein>
    <recommendedName>
        <fullName evidence="3">PAS domain-containing protein</fullName>
    </recommendedName>
</protein>
<gene>
    <name evidence="4" type="ORF">PPERSA_00511</name>
</gene>
<feature type="transmembrane region" description="Helical" evidence="2">
    <location>
        <begin position="317"/>
        <end position="335"/>
    </location>
</feature>
<organism evidence="4 5">
    <name type="scientific">Pseudocohnilembus persalinus</name>
    <name type="common">Ciliate</name>
    <dbReference type="NCBI Taxonomy" id="266149"/>
    <lineage>
        <taxon>Eukaryota</taxon>
        <taxon>Sar</taxon>
        <taxon>Alveolata</taxon>
        <taxon>Ciliophora</taxon>
        <taxon>Intramacronucleata</taxon>
        <taxon>Oligohymenophorea</taxon>
        <taxon>Scuticociliatia</taxon>
        <taxon>Philasterida</taxon>
        <taxon>Pseudocohnilembidae</taxon>
        <taxon>Pseudocohnilembus</taxon>
    </lineage>
</organism>
<feature type="transmembrane region" description="Helical" evidence="2">
    <location>
        <begin position="233"/>
        <end position="250"/>
    </location>
</feature>
<evidence type="ECO:0000259" key="3">
    <source>
        <dbReference type="PROSITE" id="PS50112"/>
    </source>
</evidence>
<dbReference type="Proteomes" id="UP000054937">
    <property type="component" value="Unassembled WGS sequence"/>
</dbReference>
<keyword evidence="2" id="KW-0472">Membrane</keyword>
<dbReference type="InterPro" id="IPR052994">
    <property type="entry name" value="Tiny_macrocysts_regulators"/>
</dbReference>
<keyword evidence="2" id="KW-0812">Transmembrane</keyword>
<feature type="transmembrane region" description="Helical" evidence="2">
    <location>
        <begin position="1230"/>
        <end position="1254"/>
    </location>
</feature>
<feature type="transmembrane region" description="Helical" evidence="2">
    <location>
        <begin position="287"/>
        <end position="305"/>
    </location>
</feature>
<dbReference type="EMBL" id="LDAU01000163">
    <property type="protein sequence ID" value="KRX01801.1"/>
    <property type="molecule type" value="Genomic_DNA"/>
</dbReference>
<feature type="transmembrane region" description="Helical" evidence="2">
    <location>
        <begin position="43"/>
        <end position="62"/>
    </location>
</feature>
<dbReference type="PANTHER" id="PTHR31600:SF2">
    <property type="entry name" value="GAMETE ENRICHED GENE 10 PROTEIN-RELATED"/>
    <property type="match status" value="1"/>
</dbReference>
<evidence type="ECO:0000256" key="2">
    <source>
        <dbReference type="SAM" id="Phobius"/>
    </source>
</evidence>
<feature type="transmembrane region" description="Helical" evidence="2">
    <location>
        <begin position="104"/>
        <end position="126"/>
    </location>
</feature>
<dbReference type="OrthoDB" id="312120at2759"/>
<feature type="coiled-coil region" evidence="1">
    <location>
        <begin position="958"/>
        <end position="989"/>
    </location>
</feature>
<proteinExistence type="predicted"/>
<sequence length="1465" mass="170174">MSEKQNKDGIEENTFGLLRFLNDAKLIMFEVVTVLLKANTFGFYFRIFLIVIEFVQISHYLFKDPIANLWKQDNFIQSLHDISGYTLILPHIVKSEDWKVYQTVFYFCVSVIVFMTILLLILIFSLKKKQKMMQWPITATKIGIDLFSTILYLPFFDLFINVLNCSQNEDGVNMNNLFPEITCFTGSYISYTILAGIVVFIMVSVIGLITLINYECRFDSNNCFTKTSAYGDLAFLAFKTLIAIIFASFRKEDFQVIIILILFLCTFFLFSYFSFNVYYLNQTISKIITTLHACNLWGVLMLILTTITQDYQFKASAYIYLLGIPFIIFIVMSRVEQKFEYLLLNSNNYESLPMALNQLQYLTKLIGMYKQDKQIKILLDGFLDYHRTFCNKEECVSKKRVMKTNKFSKEMRSENESETFISIISVIQTMYYYGLQKYPSSTRLRILYALFLLDKMRSKQQALQELLNAEQESPSFDEQFIIFRYKIIIEAQLTQNSSQGGEKQGNNEMVNELSIQYHLNMCKSNIEGSANLHVEFWGQLSEDQPDLGKLSDLGFKISLVNSMANEQWQKLLLINNNMISMTRLFAQYQIFILNDKQGGQQLLEKLQDQGNEKNLSKTVDMQSESRPALVMSAEEDTFAFITNINSAAVSLIGFSKIELLNRNIKVIMPSMYGIYHDYFLQNYLTTLEPILLGKTRFLPVRTKVEYALQTQFIVRAIPSLIHGLQFLGIGMLSKSLSQNCFIIIDLKGRVVNISSQCTQILGINLKKIIKKNINLKDLIQDIDINDDRQLNQLISKTGAKYRCHSTSRKKSHFYALVKFEVISFRQVGLQGYQVNLEKIKDLQGPNDMNLEVEKSDEQLDIQVDSKYHLEMKYDWQEDQFRGQIVWGSPQIQVEDQNNNTVMNLFYNEEGSKGGEDILNITNHLQEEYNHDDNHVANGKTPLDQIASYGIGIRVVRLVNEKQLDIEDLKREEEQIIEELEEDENQYKFENGIQQDNEEGAFDIQKIFKNRDSFLKFIQESNFLNVRTIQNLKIYAVLSILILSVLSLVNQLVVDKELSESQDRYNIISKSNIIIASAQTILSKCLELYAVNKNLVTFSNNKEKKNFVSSAYEGIEYSLQKMEEIQNYLDLSQLQISEKHKNLYSDDIVPMRFFANDGYKVIKYGLNDATQQIITKVNAIKDEPIDLFDSDNTDFLFLQYNLLNEYYEKQRDNTNYYVDELDGWVQDKQNIFIMLFLLGGISILFLYLCLFPFFLLVNKAQKEILVIFLDIPVPKVKQLLYKCETFVTQMQSGNEEEIPTEQSLRQFQDEDDAVIRARNSKRKKFKIDLKNQQNFFVPLTLACLVLVTYYCLGYVFGKEISDRFSVFISENNSTNQAESYFGLCNNAVKQISLDYTFPIQGSSDSVLWVEESIDTNYDLLANIQNLHSNNIKLHDKIYINAYNQGKGLQYFLNLQNCYLIQNYFKL</sequence>
<comment type="caution">
    <text evidence="4">The sequence shown here is derived from an EMBL/GenBank/DDBJ whole genome shotgun (WGS) entry which is preliminary data.</text>
</comment>
<keyword evidence="2" id="KW-1133">Transmembrane helix</keyword>
<dbReference type="PANTHER" id="PTHR31600">
    <property type="entry name" value="TINY MACROCYSTS PROTEIN B-RELATED"/>
    <property type="match status" value="1"/>
</dbReference>
<accession>A0A0V0QHR5</accession>
<dbReference type="Pfam" id="PF25474">
    <property type="entry name" value="TPR_TmcB"/>
    <property type="match status" value="1"/>
</dbReference>
<keyword evidence="1" id="KW-0175">Coiled coil</keyword>
<name>A0A0V0QHR5_PSEPJ</name>
<dbReference type="PROSITE" id="PS50112">
    <property type="entry name" value="PAS"/>
    <property type="match status" value="2"/>
</dbReference>
<feature type="transmembrane region" description="Helical" evidence="2">
    <location>
        <begin position="1334"/>
        <end position="1355"/>
    </location>
</feature>
<feature type="domain" description="PAS" evidence="3">
    <location>
        <begin position="611"/>
        <end position="670"/>
    </location>
</feature>
<feature type="domain" description="PAS" evidence="3">
    <location>
        <begin position="741"/>
        <end position="780"/>
    </location>
</feature>
<reference evidence="4 5" key="1">
    <citation type="journal article" date="2015" name="Sci. Rep.">
        <title>Genome of the facultative scuticociliatosis pathogen Pseudocohnilembus persalinus provides insight into its virulence through horizontal gene transfer.</title>
        <authorList>
            <person name="Xiong J."/>
            <person name="Wang G."/>
            <person name="Cheng J."/>
            <person name="Tian M."/>
            <person name="Pan X."/>
            <person name="Warren A."/>
            <person name="Jiang C."/>
            <person name="Yuan D."/>
            <person name="Miao W."/>
        </authorList>
    </citation>
    <scope>NUCLEOTIDE SEQUENCE [LARGE SCALE GENOMIC DNA]</scope>
    <source>
        <strain evidence="4">36N120E</strain>
    </source>
</reference>
<dbReference type="InParanoid" id="A0A0V0QHR5"/>